<evidence type="ECO:0000313" key="2">
    <source>
        <dbReference type="EMBL" id="KAK1130776.1"/>
    </source>
</evidence>
<dbReference type="Proteomes" id="UP001177670">
    <property type="component" value="Unassembled WGS sequence"/>
</dbReference>
<evidence type="ECO:0000256" key="1">
    <source>
        <dbReference type="SAM" id="MobiDB-lite"/>
    </source>
</evidence>
<reference evidence="2" key="1">
    <citation type="submission" date="2021-10" db="EMBL/GenBank/DDBJ databases">
        <title>Melipona bicolor Genome sequencing and assembly.</title>
        <authorList>
            <person name="Araujo N.S."/>
            <person name="Arias M.C."/>
        </authorList>
    </citation>
    <scope>NUCLEOTIDE SEQUENCE</scope>
    <source>
        <strain evidence="2">USP_2M_L1-L4_2017</strain>
        <tissue evidence="2">Whole body</tissue>
    </source>
</reference>
<accession>A0AA40G484</accession>
<feature type="region of interest" description="Disordered" evidence="1">
    <location>
        <begin position="99"/>
        <end position="127"/>
    </location>
</feature>
<organism evidence="2 3">
    <name type="scientific">Melipona bicolor</name>
    <dbReference type="NCBI Taxonomy" id="60889"/>
    <lineage>
        <taxon>Eukaryota</taxon>
        <taxon>Metazoa</taxon>
        <taxon>Ecdysozoa</taxon>
        <taxon>Arthropoda</taxon>
        <taxon>Hexapoda</taxon>
        <taxon>Insecta</taxon>
        <taxon>Pterygota</taxon>
        <taxon>Neoptera</taxon>
        <taxon>Endopterygota</taxon>
        <taxon>Hymenoptera</taxon>
        <taxon>Apocrita</taxon>
        <taxon>Aculeata</taxon>
        <taxon>Apoidea</taxon>
        <taxon>Anthophila</taxon>
        <taxon>Apidae</taxon>
        <taxon>Melipona</taxon>
    </lineage>
</organism>
<keyword evidence="3" id="KW-1185">Reference proteome</keyword>
<protein>
    <submittedName>
        <fullName evidence="2">Uncharacterized protein</fullName>
    </submittedName>
</protein>
<dbReference type="EMBL" id="JAHYIQ010000007">
    <property type="protein sequence ID" value="KAK1130776.1"/>
    <property type="molecule type" value="Genomic_DNA"/>
</dbReference>
<comment type="caution">
    <text evidence="2">The sequence shown here is derived from an EMBL/GenBank/DDBJ whole genome shotgun (WGS) entry which is preliminary data.</text>
</comment>
<dbReference type="AlphaFoldDB" id="A0AA40G484"/>
<gene>
    <name evidence="2" type="ORF">K0M31_018885</name>
</gene>
<name>A0AA40G484_9HYME</name>
<sequence length="187" mass="20559">MLLKPSTSDVLIANLAKTPRFIPTAVGRQFLLGREFPTKLADRAAPKSFHFERIVPLSSIFSRGAVPSRSEETFHAPRRKAGRNNDKTVRAVRWPQTANAVGHPRPLPLSRDDVRGEGEGGVVSRGNSLRQQQFRGTSMFTARRVNAKTTLPLLWTRPDPEREQDPSASISAGGGQDLEGVSVLLQL</sequence>
<proteinExistence type="predicted"/>
<feature type="region of interest" description="Disordered" evidence="1">
    <location>
        <begin position="156"/>
        <end position="175"/>
    </location>
</feature>
<evidence type="ECO:0000313" key="3">
    <source>
        <dbReference type="Proteomes" id="UP001177670"/>
    </source>
</evidence>